<feature type="compositionally biased region" description="Acidic residues" evidence="1">
    <location>
        <begin position="432"/>
        <end position="441"/>
    </location>
</feature>
<dbReference type="EMBL" id="HBEF01002423">
    <property type="protein sequence ID" value="CAD8329401.1"/>
    <property type="molecule type" value="Transcribed_RNA"/>
</dbReference>
<feature type="compositionally biased region" description="Basic and acidic residues" evidence="1">
    <location>
        <begin position="442"/>
        <end position="453"/>
    </location>
</feature>
<feature type="region of interest" description="Disordered" evidence="1">
    <location>
        <begin position="388"/>
        <end position="472"/>
    </location>
</feature>
<sequence>MESDRELEVKEIFADEINRLIEQYAREVLGQNGRSWDDRLTSWEVIKRFHKAMMDCEAVPSHTHIIIELCRLMIVIEGGPDHPVHEDFDYARTRNAKVEALAHLATQEWKTEHWDHVKRWIGKCHNAVAHQKDEDEGTARSPPRAADANRYARIIEMIHIQRVMCHIRPQLEEKTKEKNFVGDGVRPTINKEAMSEFRTQLEKEDKHLQQKICDQLMEADGTFRSLGALHKVFGDGLLSLDSFVSGLWVLVRSWFCDICSEPSSAMAFGNARHNTHTASNITTDEEGDRGERDELFPAEDSQDEETHAEDEEDKGMEETSEEAHPRQPSRTNERSIVRNSAKRSGDRDNVRQLRVAREELNNQVEDPLSESINIASQAKAHSATVHIDAHDNNDGSNSPSKNRNSTRKEQSSARSPSKLYTKKRTATAIAFDDVESDDEDGAGVHEQQEEKHAERQKRRRWSQEEKDAVKEGAKMFQNSTTRWSDTKHEFYDILQYRTNVQIKVSSCRVSFAAVVFDLCCSHRSPHFAMLNTIPWDTAPFYTRATLCIGTFLGDCRDRIAIVRYREAIKTVRSSNRRARWVQLDFATPSQRIHTIRHITSSICTE</sequence>
<evidence type="ECO:0000313" key="2">
    <source>
        <dbReference type="EMBL" id="CAD8329401.1"/>
    </source>
</evidence>
<organism evidence="2">
    <name type="scientific">Craspedostauros australis</name>
    <dbReference type="NCBI Taxonomy" id="1486917"/>
    <lineage>
        <taxon>Eukaryota</taxon>
        <taxon>Sar</taxon>
        <taxon>Stramenopiles</taxon>
        <taxon>Ochrophyta</taxon>
        <taxon>Bacillariophyta</taxon>
        <taxon>Bacillariophyceae</taxon>
        <taxon>Bacillariophycidae</taxon>
        <taxon>Naviculales</taxon>
        <taxon>Naviculaceae</taxon>
        <taxon>Craspedostauros</taxon>
    </lineage>
</organism>
<proteinExistence type="predicted"/>
<protein>
    <submittedName>
        <fullName evidence="2">Uncharacterized protein</fullName>
    </submittedName>
</protein>
<feature type="compositionally biased region" description="Acidic residues" evidence="1">
    <location>
        <begin position="296"/>
        <end position="320"/>
    </location>
</feature>
<feature type="compositionally biased region" description="Basic and acidic residues" evidence="1">
    <location>
        <begin position="461"/>
        <end position="472"/>
    </location>
</feature>
<dbReference type="AlphaFoldDB" id="A0A7R9WPZ6"/>
<name>A0A7R9WPZ6_9STRA</name>
<feature type="region of interest" description="Disordered" evidence="1">
    <location>
        <begin position="277"/>
        <end position="350"/>
    </location>
</feature>
<feature type="compositionally biased region" description="Basic and acidic residues" evidence="1">
    <location>
        <begin position="321"/>
        <end position="336"/>
    </location>
</feature>
<accession>A0A7R9WPZ6</accession>
<gene>
    <name evidence="2" type="ORF">CAUS1442_LOCUS1499</name>
</gene>
<feature type="compositionally biased region" description="Polar residues" evidence="1">
    <location>
        <begin position="394"/>
        <end position="403"/>
    </location>
</feature>
<dbReference type="Gene3D" id="1.10.10.60">
    <property type="entry name" value="Homeodomain-like"/>
    <property type="match status" value="1"/>
</dbReference>
<evidence type="ECO:0000256" key="1">
    <source>
        <dbReference type="SAM" id="MobiDB-lite"/>
    </source>
</evidence>
<reference evidence="2" key="1">
    <citation type="submission" date="2021-01" db="EMBL/GenBank/DDBJ databases">
        <authorList>
            <person name="Corre E."/>
            <person name="Pelletier E."/>
            <person name="Niang G."/>
            <person name="Scheremetjew M."/>
            <person name="Finn R."/>
            <person name="Kale V."/>
            <person name="Holt S."/>
            <person name="Cochrane G."/>
            <person name="Meng A."/>
            <person name="Brown T."/>
            <person name="Cohen L."/>
        </authorList>
    </citation>
    <scope>NUCLEOTIDE SEQUENCE</scope>
    <source>
        <strain evidence="2">CCMP3328</strain>
    </source>
</reference>